<dbReference type="Proteomes" id="UP001230426">
    <property type="component" value="Unassembled WGS sequence"/>
</dbReference>
<dbReference type="SUPFAM" id="SSF51430">
    <property type="entry name" value="NAD(P)-linked oxidoreductase"/>
    <property type="match status" value="1"/>
</dbReference>
<dbReference type="RefSeq" id="WP_306858274.1">
    <property type="nucleotide sequence ID" value="NZ_JAUSRB010000001.1"/>
</dbReference>
<gene>
    <name evidence="1" type="ORF">J2S55_001523</name>
</gene>
<keyword evidence="2" id="KW-1185">Reference proteome</keyword>
<proteinExistence type="predicted"/>
<reference evidence="1 2" key="1">
    <citation type="submission" date="2023-07" db="EMBL/GenBank/DDBJ databases">
        <title>Sequencing the genomes of 1000 actinobacteria strains.</title>
        <authorList>
            <person name="Klenk H.-P."/>
        </authorList>
    </citation>
    <scope>NUCLEOTIDE SEQUENCE [LARGE SCALE GENOMIC DNA]</scope>
    <source>
        <strain evidence="1 2">DSM 44109</strain>
    </source>
</reference>
<accession>A0ABT9R0C6</accession>
<organism evidence="1 2">
    <name type="scientific">Streptosporangium brasiliense</name>
    <dbReference type="NCBI Taxonomy" id="47480"/>
    <lineage>
        <taxon>Bacteria</taxon>
        <taxon>Bacillati</taxon>
        <taxon>Actinomycetota</taxon>
        <taxon>Actinomycetes</taxon>
        <taxon>Streptosporangiales</taxon>
        <taxon>Streptosporangiaceae</taxon>
        <taxon>Streptosporangium</taxon>
    </lineage>
</organism>
<dbReference type="EMBL" id="JAUSRB010000001">
    <property type="protein sequence ID" value="MDP9862264.1"/>
    <property type="molecule type" value="Genomic_DNA"/>
</dbReference>
<sequence length="48" mass="4652">MVLAWLSGGDPVVTPIAGVSGAEQLDEALAGVSPVLSAGYRDLLGGAA</sequence>
<comment type="caution">
    <text evidence="1">The sequence shown here is derived from an EMBL/GenBank/DDBJ whole genome shotgun (WGS) entry which is preliminary data.</text>
</comment>
<name>A0ABT9R0C6_9ACTN</name>
<dbReference type="InterPro" id="IPR036812">
    <property type="entry name" value="NAD(P)_OxRdtase_dom_sf"/>
</dbReference>
<evidence type="ECO:0000313" key="2">
    <source>
        <dbReference type="Proteomes" id="UP001230426"/>
    </source>
</evidence>
<evidence type="ECO:0000313" key="1">
    <source>
        <dbReference type="EMBL" id="MDP9862264.1"/>
    </source>
</evidence>
<protein>
    <submittedName>
        <fullName evidence="1">Aryl-alcohol dehydrogenase-like predicted oxidoreductase</fullName>
    </submittedName>
</protein>